<sequence length="112" mass="12770">MPLPANKQRSRRQRKKMHIGEFQELGFEYEVTPAAELAPQEQEVLMEKFLEEIILPRGLMLGGWLNDGFVSAFPRGSATEEDRQAVEAWLKAHVNGAQVKLSALKDAWYVED</sequence>
<dbReference type="PANTHER" id="PTHR38778:SF1">
    <property type="entry name" value="CYTOPLASMIC PROTEIN"/>
    <property type="match status" value="1"/>
</dbReference>
<accession>A0A7G9RUQ8</accession>
<gene>
    <name evidence="1" type="ORF">H9K76_11420</name>
</gene>
<keyword evidence="2" id="KW-1185">Reference proteome</keyword>
<dbReference type="KEGG" id="drg:H9K76_11420"/>
<dbReference type="AlphaFoldDB" id="A0A7G9RUQ8"/>
<evidence type="ECO:0000313" key="2">
    <source>
        <dbReference type="Proteomes" id="UP000515811"/>
    </source>
</evidence>
<dbReference type="PANTHER" id="PTHR38778">
    <property type="entry name" value="CYTOPLASMIC PROTEIN-RELATED"/>
    <property type="match status" value="1"/>
</dbReference>
<dbReference type="EMBL" id="CP060714">
    <property type="protein sequence ID" value="QNN59333.1"/>
    <property type="molecule type" value="Genomic_DNA"/>
</dbReference>
<dbReference type="InterPro" id="IPR007416">
    <property type="entry name" value="YggL_50S_bp"/>
</dbReference>
<dbReference type="Proteomes" id="UP000515811">
    <property type="component" value="Chromosome"/>
</dbReference>
<proteinExistence type="predicted"/>
<evidence type="ECO:0000313" key="1">
    <source>
        <dbReference type="EMBL" id="QNN59333.1"/>
    </source>
</evidence>
<organism evidence="1 2">
    <name type="scientific">Diaphorobacter ruginosibacter</name>
    <dbReference type="NCBI Taxonomy" id="1715720"/>
    <lineage>
        <taxon>Bacteria</taxon>
        <taxon>Pseudomonadati</taxon>
        <taxon>Pseudomonadota</taxon>
        <taxon>Betaproteobacteria</taxon>
        <taxon>Burkholderiales</taxon>
        <taxon>Comamonadaceae</taxon>
        <taxon>Diaphorobacter</taxon>
    </lineage>
</organism>
<dbReference type="Pfam" id="PF04320">
    <property type="entry name" value="YggL_50S_bp"/>
    <property type="match status" value="1"/>
</dbReference>
<dbReference type="RefSeq" id="WP_187600346.1">
    <property type="nucleotide sequence ID" value="NZ_CP060714.1"/>
</dbReference>
<dbReference type="GO" id="GO:0005829">
    <property type="term" value="C:cytosol"/>
    <property type="evidence" value="ECO:0007669"/>
    <property type="project" value="TreeGrafter"/>
</dbReference>
<reference evidence="1 2" key="1">
    <citation type="submission" date="2020-08" db="EMBL/GenBank/DDBJ databases">
        <title>Genome sequence of Diaphorobacter ruginosibacter DSM 27467T.</title>
        <authorList>
            <person name="Hyun D.-W."/>
            <person name="Bae J.-W."/>
        </authorList>
    </citation>
    <scope>NUCLEOTIDE SEQUENCE [LARGE SCALE GENOMIC DNA]</scope>
    <source>
        <strain evidence="1 2">DSM 27467</strain>
    </source>
</reference>
<name>A0A7G9RUQ8_9BURK</name>
<protein>
    <submittedName>
        <fullName evidence="1">YggL family protein</fullName>
    </submittedName>
</protein>